<name>A0A0K8PR05_STRAJ</name>
<keyword evidence="3" id="KW-1185">Reference proteome</keyword>
<dbReference type="Proteomes" id="UP000053859">
    <property type="component" value="Unassembled WGS sequence"/>
</dbReference>
<reference evidence="2" key="1">
    <citation type="journal article" date="2015" name="Genome Announc.">
        <title>Draft Genome Sequence of Thiostrepton-Producing Streptomyces azureus ATCC 14921.</title>
        <authorList>
            <person name="Sakihara K."/>
            <person name="Maeda J."/>
            <person name="Tashiro K."/>
            <person name="Fujino Y."/>
            <person name="Kuhara S."/>
            <person name="Ohshima T."/>
            <person name="Ogata S."/>
            <person name="Doi K."/>
        </authorList>
    </citation>
    <scope>NUCLEOTIDE SEQUENCE [LARGE SCALE GENOMIC DNA]</scope>
    <source>
        <strain evidence="2">ATCC14921</strain>
    </source>
</reference>
<evidence type="ECO:0000313" key="2">
    <source>
        <dbReference type="EMBL" id="GAP50297.1"/>
    </source>
</evidence>
<dbReference type="PATRIC" id="fig|146537.3.peg.5422"/>
<dbReference type="EMBL" id="DF968330">
    <property type="protein sequence ID" value="GAP50297.1"/>
    <property type="molecule type" value="Genomic_DNA"/>
</dbReference>
<organism evidence="2 3">
    <name type="scientific">Streptomyces azureus</name>
    <dbReference type="NCBI Taxonomy" id="146537"/>
    <lineage>
        <taxon>Bacteria</taxon>
        <taxon>Bacillati</taxon>
        <taxon>Actinomycetota</taxon>
        <taxon>Actinomycetes</taxon>
        <taxon>Kitasatosporales</taxon>
        <taxon>Streptomycetaceae</taxon>
        <taxon>Streptomyces</taxon>
    </lineage>
</organism>
<protein>
    <submittedName>
        <fullName evidence="2">Uncharacterized protein</fullName>
    </submittedName>
</protein>
<gene>
    <name evidence="2" type="ORF">SAZU_5153</name>
</gene>
<sequence length="115" mass="11775">MDVLGSEVLGSGVGGDNFGNAATTRQQAVGEGASSRSSTAQVSGSAFTAVNQGYASTAVSFAPLWWWAERSDPPASVRVLCGCVLRGVTSAFAAALRYRREGVFGGCGALTEPRI</sequence>
<evidence type="ECO:0000313" key="3">
    <source>
        <dbReference type="Proteomes" id="UP000053859"/>
    </source>
</evidence>
<feature type="region of interest" description="Disordered" evidence="1">
    <location>
        <begin position="15"/>
        <end position="40"/>
    </location>
</feature>
<accession>A0A0K8PR05</accession>
<dbReference type="AlphaFoldDB" id="A0A0K8PR05"/>
<evidence type="ECO:0000256" key="1">
    <source>
        <dbReference type="SAM" id="MobiDB-lite"/>
    </source>
</evidence>
<proteinExistence type="predicted"/>